<dbReference type="GO" id="GO:0008967">
    <property type="term" value="F:phosphoglycolate phosphatase activity"/>
    <property type="evidence" value="ECO:0007669"/>
    <property type="project" value="UniProtKB-EC"/>
</dbReference>
<dbReference type="InterPro" id="IPR006439">
    <property type="entry name" value="HAD-SF_hydro_IA"/>
</dbReference>
<protein>
    <submittedName>
        <fullName evidence="1">Phosphoglycolate phosphatase</fullName>
        <ecNumber evidence="1">3.1.3.18</ecNumber>
    </submittedName>
</protein>
<dbReference type="EC" id="3.1.3.18" evidence="1"/>
<keyword evidence="1" id="KW-0378">Hydrolase</keyword>
<dbReference type="InterPro" id="IPR036412">
    <property type="entry name" value="HAD-like_sf"/>
</dbReference>
<dbReference type="Pfam" id="PF13419">
    <property type="entry name" value="HAD_2"/>
    <property type="match status" value="1"/>
</dbReference>
<dbReference type="PANTHER" id="PTHR43434:SF1">
    <property type="entry name" value="PHOSPHOGLYCOLATE PHOSPHATASE"/>
    <property type="match status" value="1"/>
</dbReference>
<organism evidence="1">
    <name type="scientific">hydrothermal vent metagenome</name>
    <dbReference type="NCBI Taxonomy" id="652676"/>
    <lineage>
        <taxon>unclassified sequences</taxon>
        <taxon>metagenomes</taxon>
        <taxon>ecological metagenomes</taxon>
    </lineage>
</organism>
<dbReference type="Gene3D" id="1.10.150.240">
    <property type="entry name" value="Putative phosphatase, domain 2"/>
    <property type="match status" value="1"/>
</dbReference>
<gene>
    <name evidence="1" type="ORF">MNB_SV-13-455</name>
</gene>
<dbReference type="EMBL" id="FPHM01000179">
    <property type="protein sequence ID" value="SFV70900.1"/>
    <property type="molecule type" value="Genomic_DNA"/>
</dbReference>
<dbReference type="InterPro" id="IPR050155">
    <property type="entry name" value="HAD-like_hydrolase_sf"/>
</dbReference>
<dbReference type="SFLD" id="SFLDG01129">
    <property type="entry name" value="C1.5:_HAD__Beta-PGM__Phosphata"/>
    <property type="match status" value="1"/>
</dbReference>
<name>A0A1W1CYI0_9ZZZZ</name>
<dbReference type="SUPFAM" id="SSF56784">
    <property type="entry name" value="HAD-like"/>
    <property type="match status" value="1"/>
</dbReference>
<dbReference type="GO" id="GO:0006281">
    <property type="term" value="P:DNA repair"/>
    <property type="evidence" value="ECO:0007669"/>
    <property type="project" value="TreeGrafter"/>
</dbReference>
<dbReference type="SFLD" id="SFLDS00003">
    <property type="entry name" value="Haloacid_Dehalogenase"/>
    <property type="match status" value="1"/>
</dbReference>
<dbReference type="NCBIfam" id="TIGR01549">
    <property type="entry name" value="HAD-SF-IA-v1"/>
    <property type="match status" value="1"/>
</dbReference>
<dbReference type="InterPro" id="IPR041492">
    <property type="entry name" value="HAD_2"/>
</dbReference>
<dbReference type="PANTHER" id="PTHR43434">
    <property type="entry name" value="PHOSPHOGLYCOLATE PHOSPHATASE"/>
    <property type="match status" value="1"/>
</dbReference>
<dbReference type="InterPro" id="IPR023198">
    <property type="entry name" value="PGP-like_dom2"/>
</dbReference>
<dbReference type="GO" id="GO:0005829">
    <property type="term" value="C:cytosol"/>
    <property type="evidence" value="ECO:0007669"/>
    <property type="project" value="TreeGrafter"/>
</dbReference>
<reference evidence="1" key="1">
    <citation type="submission" date="2016-10" db="EMBL/GenBank/DDBJ databases">
        <authorList>
            <person name="de Groot N.N."/>
        </authorList>
    </citation>
    <scope>NUCLEOTIDE SEQUENCE</scope>
</reference>
<dbReference type="Gene3D" id="3.40.50.1000">
    <property type="entry name" value="HAD superfamily/HAD-like"/>
    <property type="match status" value="1"/>
</dbReference>
<dbReference type="AlphaFoldDB" id="A0A1W1CYI0"/>
<evidence type="ECO:0000313" key="1">
    <source>
        <dbReference type="EMBL" id="SFV70900.1"/>
    </source>
</evidence>
<accession>A0A1W1CYI0</accession>
<sequence length="227" mass="25746">MSSKTIYKMKENKTKGKIVLFDLDGTLIDSTEAILESFEYAYKTFSQKVPCDEDIKSWIGLPLNLMFIKLGIDESKAQDYVNAYKAHYRTIHTQKTTLLPLAKEAVLLAHTYARLGIVTTKTSEYSRILLEHFDLMQYFDVLIGKEDVSNPKPHPEPIQKALYALGYRFGEVTYMIGDTMADVESAERADIASVAVLSGYMKKEDLEDEADFVTNNAYEAVELIENI</sequence>
<proteinExistence type="predicted"/>
<dbReference type="InterPro" id="IPR023214">
    <property type="entry name" value="HAD_sf"/>
</dbReference>
<dbReference type="SFLD" id="SFLDG01135">
    <property type="entry name" value="C1.5.6:_HAD__Beta-PGM__Phospha"/>
    <property type="match status" value="1"/>
</dbReference>